<evidence type="ECO:0000259" key="3">
    <source>
        <dbReference type="PROSITE" id="PS50801"/>
    </source>
</evidence>
<dbReference type="OrthoDB" id="9794628at2"/>
<dbReference type="Proteomes" id="UP000220922">
    <property type="component" value="Unassembled WGS sequence"/>
</dbReference>
<dbReference type="PANTHER" id="PTHR33495">
    <property type="entry name" value="ANTI-SIGMA FACTOR ANTAGONIST TM_1081-RELATED-RELATED"/>
    <property type="match status" value="1"/>
</dbReference>
<reference evidence="4 5" key="1">
    <citation type="submission" date="2016-05" db="EMBL/GenBank/DDBJ databases">
        <authorList>
            <person name="Lavstsen T."/>
            <person name="Jespersen J.S."/>
        </authorList>
    </citation>
    <scope>NUCLEOTIDE SEQUENCE [LARGE SCALE GENOMIC DNA]</scope>
    <source>
        <strain evidence="4 5">B7-9</strain>
    </source>
</reference>
<dbReference type="PANTHER" id="PTHR33495:SF14">
    <property type="entry name" value="ANTI-SIGMA FACTOR ANTAGONIST"/>
    <property type="match status" value="1"/>
</dbReference>
<sequence>MEITITTRNQLTLATLVGELDGKTAPTAQERIVPLCQGGSRVLLDMSQVTYMSSAGLRLMLLLYRQATGTGATLALAGLSEDLQDTMSATGFLTYFTLYDTVEAAEAALAQ</sequence>
<evidence type="ECO:0000256" key="1">
    <source>
        <dbReference type="ARBA" id="ARBA00009013"/>
    </source>
</evidence>
<dbReference type="InterPro" id="IPR003658">
    <property type="entry name" value="Anti-sigma_ant"/>
</dbReference>
<dbReference type="Pfam" id="PF01740">
    <property type="entry name" value="STAS"/>
    <property type="match status" value="1"/>
</dbReference>
<evidence type="ECO:0000313" key="5">
    <source>
        <dbReference type="Proteomes" id="UP000220922"/>
    </source>
</evidence>
<organism evidence="4 5">
    <name type="scientific">Candidatus Chloroploca asiatica</name>
    <dbReference type="NCBI Taxonomy" id="1506545"/>
    <lineage>
        <taxon>Bacteria</taxon>
        <taxon>Bacillati</taxon>
        <taxon>Chloroflexota</taxon>
        <taxon>Chloroflexia</taxon>
        <taxon>Chloroflexales</taxon>
        <taxon>Chloroflexineae</taxon>
        <taxon>Oscillochloridaceae</taxon>
        <taxon>Candidatus Chloroploca</taxon>
    </lineage>
</organism>
<dbReference type="GO" id="GO:0043856">
    <property type="term" value="F:anti-sigma factor antagonist activity"/>
    <property type="evidence" value="ECO:0007669"/>
    <property type="project" value="InterPro"/>
</dbReference>
<dbReference type="EMBL" id="LYXE01000126">
    <property type="protein sequence ID" value="PDV97749.1"/>
    <property type="molecule type" value="Genomic_DNA"/>
</dbReference>
<comment type="similarity">
    <text evidence="1 2">Belongs to the anti-sigma-factor antagonist family.</text>
</comment>
<dbReference type="NCBIfam" id="TIGR00377">
    <property type="entry name" value="ant_ant_sig"/>
    <property type="match status" value="1"/>
</dbReference>
<dbReference type="InterPro" id="IPR036513">
    <property type="entry name" value="STAS_dom_sf"/>
</dbReference>
<gene>
    <name evidence="4" type="ORF">A9Q02_17820</name>
</gene>
<dbReference type="RefSeq" id="WP_097654174.1">
    <property type="nucleotide sequence ID" value="NZ_LYXE01000126.1"/>
</dbReference>
<evidence type="ECO:0000256" key="2">
    <source>
        <dbReference type="RuleBase" id="RU003749"/>
    </source>
</evidence>
<dbReference type="PROSITE" id="PS50801">
    <property type="entry name" value="STAS"/>
    <property type="match status" value="1"/>
</dbReference>
<dbReference type="InterPro" id="IPR002645">
    <property type="entry name" value="STAS_dom"/>
</dbReference>
<accession>A0A2H3KZF8</accession>
<protein>
    <recommendedName>
        <fullName evidence="2">Anti-sigma factor antagonist</fullName>
    </recommendedName>
</protein>
<name>A0A2H3KZF8_9CHLR</name>
<evidence type="ECO:0000313" key="4">
    <source>
        <dbReference type="EMBL" id="PDV97749.1"/>
    </source>
</evidence>
<comment type="caution">
    <text evidence="4">The sequence shown here is derived from an EMBL/GenBank/DDBJ whole genome shotgun (WGS) entry which is preliminary data.</text>
</comment>
<feature type="domain" description="STAS" evidence="3">
    <location>
        <begin position="1"/>
        <end position="109"/>
    </location>
</feature>
<dbReference type="CDD" id="cd07043">
    <property type="entry name" value="STAS_anti-anti-sigma_factors"/>
    <property type="match status" value="1"/>
</dbReference>
<keyword evidence="5" id="KW-1185">Reference proteome</keyword>
<dbReference type="AlphaFoldDB" id="A0A2H3KZF8"/>
<dbReference type="Gene3D" id="3.30.750.24">
    <property type="entry name" value="STAS domain"/>
    <property type="match status" value="1"/>
</dbReference>
<proteinExistence type="inferred from homology"/>
<dbReference type="SUPFAM" id="SSF52091">
    <property type="entry name" value="SpoIIaa-like"/>
    <property type="match status" value="1"/>
</dbReference>